<dbReference type="Pfam" id="PF02115">
    <property type="entry name" value="Rho_GDI"/>
    <property type="match status" value="1"/>
</dbReference>
<comment type="subcellular location">
    <subcellularLocation>
        <location evidence="1">Cytoplasm</location>
    </subcellularLocation>
</comment>
<comment type="caution">
    <text evidence="4">The sequence shown here is derived from an EMBL/GenBank/DDBJ whole genome shotgun (WGS) entry which is preliminary data.</text>
</comment>
<dbReference type="InterPro" id="IPR014756">
    <property type="entry name" value="Ig_E-set"/>
</dbReference>
<comment type="similarity">
    <text evidence="2">Belongs to the Rho GDI family.</text>
</comment>
<name>A0AAI9SWS8_9ASCO</name>
<dbReference type="GO" id="GO:0005094">
    <property type="term" value="F:Rho GDP-dissociation inhibitor activity"/>
    <property type="evidence" value="ECO:0007669"/>
    <property type="project" value="InterPro"/>
</dbReference>
<dbReference type="InterPro" id="IPR000406">
    <property type="entry name" value="Rho_GDI"/>
</dbReference>
<keyword evidence="5" id="KW-1185">Reference proteome</keyword>
<dbReference type="Proteomes" id="UP001202479">
    <property type="component" value="Unassembled WGS sequence"/>
</dbReference>
<accession>A0AAI9SWS8</accession>
<sequence length="134" mass="15246">MPLQTHPDFVAIDLTLHVDGKEPQHIPIDGAESIYVQIPGGVKYRMTLRFKVKNRELSNLKYKQNVKKAGVTVRSREVDLGTREPSETEIYEQDFPEDETPGGWLMRGKYAATSYYSAGDEMLIVNDWTLEITA</sequence>
<dbReference type="PANTHER" id="PTHR10980:SF3">
    <property type="entry name" value="LD16419P"/>
    <property type="match status" value="1"/>
</dbReference>
<evidence type="ECO:0000313" key="4">
    <source>
        <dbReference type="EMBL" id="KAI3404557.1"/>
    </source>
</evidence>
<dbReference type="InterPro" id="IPR024792">
    <property type="entry name" value="RhoGDI_dom_sf"/>
</dbReference>
<reference evidence="4" key="1">
    <citation type="journal article" date="2022" name="DNA Res.">
        <title>Genome analysis of five recently described species of the CUG-Ser clade uncovers Candida theae as a new hybrid lineage with pathogenic potential in the Candida parapsilosis species complex.</title>
        <authorList>
            <person name="Mixao V."/>
            <person name="Del Olmo V."/>
            <person name="Hegedusova E."/>
            <person name="Saus E."/>
            <person name="Pryszcz L."/>
            <person name="Cillingova A."/>
            <person name="Nosek J."/>
            <person name="Gabaldon T."/>
        </authorList>
    </citation>
    <scope>NUCLEOTIDE SEQUENCE</scope>
    <source>
        <strain evidence="4">CBS 10844</strain>
    </source>
</reference>
<protein>
    <recommendedName>
        <fullName evidence="6">Rho GDP-dissociation inhibitor</fullName>
    </recommendedName>
</protein>
<gene>
    <name evidence="4" type="ORF">KGF56_002656</name>
</gene>
<evidence type="ECO:0000313" key="5">
    <source>
        <dbReference type="Proteomes" id="UP001202479"/>
    </source>
</evidence>
<dbReference type="EMBL" id="JAHUZD010000094">
    <property type="protein sequence ID" value="KAI3404557.1"/>
    <property type="molecule type" value="Genomic_DNA"/>
</dbReference>
<dbReference type="RefSeq" id="XP_049180302.1">
    <property type="nucleotide sequence ID" value="XM_049323909.1"/>
</dbReference>
<dbReference type="GO" id="GO:0005829">
    <property type="term" value="C:cytosol"/>
    <property type="evidence" value="ECO:0007669"/>
    <property type="project" value="TreeGrafter"/>
</dbReference>
<dbReference type="PANTHER" id="PTHR10980">
    <property type="entry name" value="RHO GDP-DISSOCIATION INHIBITOR"/>
    <property type="match status" value="1"/>
</dbReference>
<dbReference type="SUPFAM" id="SSF81296">
    <property type="entry name" value="E set domains"/>
    <property type="match status" value="1"/>
</dbReference>
<dbReference type="GeneID" id="73380273"/>
<dbReference type="AlphaFoldDB" id="A0AAI9SWS8"/>
<organism evidence="4 5">
    <name type="scientific">Candida oxycetoniae</name>
    <dbReference type="NCBI Taxonomy" id="497107"/>
    <lineage>
        <taxon>Eukaryota</taxon>
        <taxon>Fungi</taxon>
        <taxon>Dikarya</taxon>
        <taxon>Ascomycota</taxon>
        <taxon>Saccharomycotina</taxon>
        <taxon>Pichiomycetes</taxon>
        <taxon>Debaryomycetaceae</taxon>
        <taxon>Candida/Lodderomyces clade</taxon>
        <taxon>Candida</taxon>
    </lineage>
</organism>
<dbReference type="GO" id="GO:0016020">
    <property type="term" value="C:membrane"/>
    <property type="evidence" value="ECO:0007669"/>
    <property type="project" value="TreeGrafter"/>
</dbReference>
<evidence type="ECO:0000256" key="3">
    <source>
        <dbReference type="ARBA" id="ARBA00022490"/>
    </source>
</evidence>
<evidence type="ECO:0000256" key="2">
    <source>
        <dbReference type="ARBA" id="ARBA00009758"/>
    </source>
</evidence>
<evidence type="ECO:0008006" key="6">
    <source>
        <dbReference type="Google" id="ProtNLM"/>
    </source>
</evidence>
<dbReference type="Gene3D" id="2.70.50.30">
    <property type="entry name" value="Coagulation Factor XIII, subunit A, domain 1"/>
    <property type="match status" value="1"/>
</dbReference>
<proteinExistence type="inferred from homology"/>
<evidence type="ECO:0000256" key="1">
    <source>
        <dbReference type="ARBA" id="ARBA00004496"/>
    </source>
</evidence>
<keyword evidence="3" id="KW-0963">Cytoplasm</keyword>
<dbReference type="GO" id="GO:0007266">
    <property type="term" value="P:Rho protein signal transduction"/>
    <property type="evidence" value="ECO:0007669"/>
    <property type="project" value="InterPro"/>
</dbReference>